<evidence type="ECO:0000313" key="3">
    <source>
        <dbReference type="Proteomes" id="UP001445076"/>
    </source>
</evidence>
<feature type="compositionally biased region" description="Low complexity" evidence="1">
    <location>
        <begin position="216"/>
        <end position="226"/>
    </location>
</feature>
<feature type="compositionally biased region" description="Low complexity" evidence="1">
    <location>
        <begin position="357"/>
        <end position="368"/>
    </location>
</feature>
<keyword evidence="3" id="KW-1185">Reference proteome</keyword>
<gene>
    <name evidence="2" type="ORF">OTU49_007906</name>
</gene>
<feature type="compositionally biased region" description="Low complexity" evidence="1">
    <location>
        <begin position="107"/>
        <end position="122"/>
    </location>
</feature>
<organism evidence="2 3">
    <name type="scientific">Cherax quadricarinatus</name>
    <name type="common">Australian red claw crayfish</name>
    <dbReference type="NCBI Taxonomy" id="27406"/>
    <lineage>
        <taxon>Eukaryota</taxon>
        <taxon>Metazoa</taxon>
        <taxon>Ecdysozoa</taxon>
        <taxon>Arthropoda</taxon>
        <taxon>Crustacea</taxon>
        <taxon>Multicrustacea</taxon>
        <taxon>Malacostraca</taxon>
        <taxon>Eumalacostraca</taxon>
        <taxon>Eucarida</taxon>
        <taxon>Decapoda</taxon>
        <taxon>Pleocyemata</taxon>
        <taxon>Astacidea</taxon>
        <taxon>Parastacoidea</taxon>
        <taxon>Parastacidae</taxon>
        <taxon>Cherax</taxon>
    </lineage>
</organism>
<dbReference type="AlphaFoldDB" id="A0AAW0WEY6"/>
<feature type="compositionally biased region" description="Basic and acidic residues" evidence="1">
    <location>
        <begin position="238"/>
        <end position="287"/>
    </location>
</feature>
<feature type="region of interest" description="Disordered" evidence="1">
    <location>
        <begin position="213"/>
        <end position="287"/>
    </location>
</feature>
<reference evidence="2 3" key="1">
    <citation type="journal article" date="2024" name="BMC Genomics">
        <title>Genome assembly of redclaw crayfish (Cherax quadricarinatus) provides insights into its immune adaptation and hypoxia tolerance.</title>
        <authorList>
            <person name="Liu Z."/>
            <person name="Zheng J."/>
            <person name="Li H."/>
            <person name="Fang K."/>
            <person name="Wang S."/>
            <person name="He J."/>
            <person name="Zhou D."/>
            <person name="Weng S."/>
            <person name="Chi M."/>
            <person name="Gu Z."/>
            <person name="He J."/>
            <person name="Li F."/>
            <person name="Wang M."/>
        </authorList>
    </citation>
    <scope>NUCLEOTIDE SEQUENCE [LARGE SCALE GENOMIC DNA]</scope>
    <source>
        <strain evidence="2">ZL_2023a</strain>
    </source>
</reference>
<protein>
    <submittedName>
        <fullName evidence="2">Uncharacterized protein</fullName>
    </submittedName>
</protein>
<comment type="caution">
    <text evidence="2">The sequence shown here is derived from an EMBL/GenBank/DDBJ whole genome shotgun (WGS) entry which is preliminary data.</text>
</comment>
<feature type="region of interest" description="Disordered" evidence="1">
    <location>
        <begin position="304"/>
        <end position="376"/>
    </location>
</feature>
<evidence type="ECO:0000256" key="1">
    <source>
        <dbReference type="SAM" id="MobiDB-lite"/>
    </source>
</evidence>
<feature type="region of interest" description="Disordered" evidence="1">
    <location>
        <begin position="101"/>
        <end position="122"/>
    </location>
</feature>
<evidence type="ECO:0000313" key="2">
    <source>
        <dbReference type="EMBL" id="KAK8730755.1"/>
    </source>
</evidence>
<feature type="compositionally biased region" description="Low complexity" evidence="1">
    <location>
        <begin position="314"/>
        <end position="334"/>
    </location>
</feature>
<dbReference type="EMBL" id="JARKIK010000063">
    <property type="protein sequence ID" value="KAK8730755.1"/>
    <property type="molecule type" value="Genomic_DNA"/>
</dbReference>
<feature type="compositionally biased region" description="Low complexity" evidence="1">
    <location>
        <begin position="137"/>
        <end position="146"/>
    </location>
</feature>
<sequence length="376" mass="40450">MQYLSYVRMNLINKISSNKGLISPCVFRSSPTKHAQTQGQQQASVSRPTVSFAHLTPSHSRSGASVSNIGGTSGMSSTALGSEEGTAVNMHSMLIPPMRDLHTSAPSSTNGNNVTTTTTTSSSNNTIALTLHITSTTNTTSPARTNRGNDKGRKSPVSIWGASLKNRGQGLCIQGQGQASGQGQSHWEDDDHFGFGLTLDGPPSIISGIRHHTSDLSRSSDTSRTMDLSRHPYTISLDRTKELVAREPRENTTNRDTHVREYTRDPLKEIKDNPRDPLGHRDLRDSTRRPKLEVMGWAKPRLLNDDLSLPNVPGVSSAVNTGSSSSPKKNGSESVGHIRSRRAAGVTMPSLGNLHRSSANSIESSSPSPLANLPYV</sequence>
<accession>A0AAW0WEY6</accession>
<dbReference type="Proteomes" id="UP001445076">
    <property type="component" value="Unassembled WGS sequence"/>
</dbReference>
<name>A0AAW0WEY6_CHEQU</name>
<feature type="region of interest" description="Disordered" evidence="1">
    <location>
        <begin position="137"/>
        <end position="156"/>
    </location>
</feature>
<proteinExistence type="predicted"/>